<evidence type="ECO:0000256" key="1">
    <source>
        <dbReference type="ARBA" id="ARBA00007401"/>
    </source>
</evidence>
<dbReference type="InterPro" id="IPR006104">
    <property type="entry name" value="Glyco_hydro_2_N"/>
</dbReference>
<evidence type="ECO:0000313" key="9">
    <source>
        <dbReference type="EMBL" id="MDN5211817.1"/>
    </source>
</evidence>
<dbReference type="Pfam" id="PF02836">
    <property type="entry name" value="Glyco_hydro_2_C"/>
    <property type="match status" value="1"/>
</dbReference>
<dbReference type="Gene3D" id="2.60.120.260">
    <property type="entry name" value="Galactose-binding domain-like"/>
    <property type="match status" value="1"/>
</dbReference>
<dbReference type="PRINTS" id="PR00132">
    <property type="entry name" value="GLHYDRLASE2"/>
</dbReference>
<evidence type="ECO:0000259" key="8">
    <source>
        <dbReference type="Pfam" id="PF18565"/>
    </source>
</evidence>
<proteinExistence type="inferred from homology"/>
<evidence type="ECO:0000259" key="6">
    <source>
        <dbReference type="Pfam" id="PF02837"/>
    </source>
</evidence>
<comment type="caution">
    <text evidence="9">The sequence shown here is derived from an EMBL/GenBank/DDBJ whole genome shotgun (WGS) entry which is preliminary data.</text>
</comment>
<dbReference type="PANTHER" id="PTHR42732:SF1">
    <property type="entry name" value="BETA-MANNOSIDASE"/>
    <property type="match status" value="1"/>
</dbReference>
<dbReference type="Proteomes" id="UP001172083">
    <property type="component" value="Unassembled WGS sequence"/>
</dbReference>
<dbReference type="SUPFAM" id="SSF49303">
    <property type="entry name" value="beta-Galactosidase/glucuronidase domain"/>
    <property type="match status" value="1"/>
</dbReference>
<feature type="domain" description="Glycosyl hydrolases family 2 sugar binding" evidence="6">
    <location>
        <begin position="96"/>
        <end position="197"/>
    </location>
</feature>
<evidence type="ECO:0000313" key="10">
    <source>
        <dbReference type="Proteomes" id="UP001172083"/>
    </source>
</evidence>
<feature type="domain" description="Glycoside hydrolase family 2 catalytic" evidence="5">
    <location>
        <begin position="323"/>
        <end position="486"/>
    </location>
</feature>
<dbReference type="Gene3D" id="3.20.20.80">
    <property type="entry name" value="Glycosidases"/>
    <property type="match status" value="1"/>
</dbReference>
<dbReference type="Pfam" id="PF02837">
    <property type="entry name" value="Glyco_hydro_2_N"/>
    <property type="match status" value="1"/>
</dbReference>
<dbReference type="Pfam" id="PF18565">
    <property type="entry name" value="Glyco_hydro2_C5"/>
    <property type="match status" value="1"/>
</dbReference>
<dbReference type="GO" id="GO:0016787">
    <property type="term" value="F:hydrolase activity"/>
    <property type="evidence" value="ECO:0007669"/>
    <property type="project" value="UniProtKB-KW"/>
</dbReference>
<dbReference type="Gene3D" id="2.60.40.10">
    <property type="entry name" value="Immunoglobulins"/>
    <property type="match status" value="3"/>
</dbReference>
<dbReference type="PANTHER" id="PTHR42732">
    <property type="entry name" value="BETA-GALACTOSIDASE"/>
    <property type="match status" value="1"/>
</dbReference>
<organism evidence="9 10">
    <name type="scientific">Agaribacillus aureus</name>
    <dbReference type="NCBI Taxonomy" id="3051825"/>
    <lineage>
        <taxon>Bacteria</taxon>
        <taxon>Pseudomonadati</taxon>
        <taxon>Bacteroidota</taxon>
        <taxon>Cytophagia</taxon>
        <taxon>Cytophagales</taxon>
        <taxon>Splendidivirgaceae</taxon>
        <taxon>Agaribacillus</taxon>
    </lineage>
</organism>
<evidence type="ECO:0000256" key="2">
    <source>
        <dbReference type="ARBA" id="ARBA00022801"/>
    </source>
</evidence>
<feature type="domain" description="Glycoside hydrolase family 2" evidence="8">
    <location>
        <begin position="659"/>
        <end position="751"/>
    </location>
</feature>
<comment type="similarity">
    <text evidence="1">Belongs to the glycosyl hydrolase 2 family.</text>
</comment>
<dbReference type="InterPro" id="IPR017853">
    <property type="entry name" value="GH"/>
</dbReference>
<evidence type="ECO:0000259" key="7">
    <source>
        <dbReference type="Pfam" id="PF16355"/>
    </source>
</evidence>
<accession>A0ABT8L454</accession>
<dbReference type="InterPro" id="IPR008979">
    <property type="entry name" value="Galactose-bd-like_sf"/>
</dbReference>
<dbReference type="InterPro" id="IPR006102">
    <property type="entry name" value="Ig-like_GH2"/>
</dbReference>
<keyword evidence="10" id="KW-1185">Reference proteome</keyword>
<dbReference type="RefSeq" id="WP_346757145.1">
    <property type="nucleotide sequence ID" value="NZ_JAUJEB010000001.1"/>
</dbReference>
<dbReference type="Pfam" id="PF16355">
    <property type="entry name" value="DUF4982"/>
    <property type="match status" value="1"/>
</dbReference>
<feature type="domain" description="DUF4982" evidence="7">
    <location>
        <begin position="583"/>
        <end position="643"/>
    </location>
</feature>
<reference evidence="9" key="1">
    <citation type="submission" date="2023-06" db="EMBL/GenBank/DDBJ databases">
        <title>Genomic of Agaribacillus aureum.</title>
        <authorList>
            <person name="Wang G."/>
        </authorList>
    </citation>
    <scope>NUCLEOTIDE SEQUENCE</scope>
    <source>
        <strain evidence="9">BMA12</strain>
    </source>
</reference>
<evidence type="ECO:0000256" key="3">
    <source>
        <dbReference type="ARBA" id="ARBA00023295"/>
    </source>
</evidence>
<feature type="domain" description="Glycoside hydrolase family 2 immunoglobulin-like beta-sandwich" evidence="4">
    <location>
        <begin position="216"/>
        <end position="318"/>
    </location>
</feature>
<dbReference type="InterPro" id="IPR006103">
    <property type="entry name" value="Glyco_hydro_2_cat"/>
</dbReference>
<evidence type="ECO:0000259" key="5">
    <source>
        <dbReference type="Pfam" id="PF02836"/>
    </source>
</evidence>
<dbReference type="InterPro" id="IPR051913">
    <property type="entry name" value="GH2_Domain-Containing"/>
</dbReference>
<keyword evidence="3" id="KW-0326">Glycosidase</keyword>
<sequence>MKKQFLLIFLLSGLWLQPGLFGQQPSQGLTAAPREKFRINTGWQFYLEKNQGESIQLNKKTATWEPVVLPHTLQLTSLDLDGVQDDALQKTFHRYVGWYRKKLKIADKRPKKVFLEFEGVHQVTNLWINDRHVGVHDVGGYTPFHFDITDYLNFDGSENDILISADNRLNANIPPEGTLYDYIKFSGLYRDVYLVTTDLLHVTFPWEDKNAGVFITTPSVTPEDVTINVKTTVRNESDMPQQCRLLTRIIDREGLVVGRMSSEKVIAANADFTFSQTGGLHEDIRLWSIDDPYLYRVNTQVVGKEGPVDVIENPLGLRKFEFIKDKGFLLNDKPVELIGANRHQAYPYIGDAVPNSLHWKDAFQFKQAGFNIVRLAHYPHDDSFIQACDSLGILLYEEPPTWIGIGGETWFDNLEKATRVMIRNHRNHPSILLWGASINHRGPVERLHYAAKEEDPGRMTASNGSPWTGPMNSAVCDIYTPMDYQNMPLNPNEIVFLCEHGSSADAARNQFEVSKARASANHIGVAVWTAHDYQSFKPRRGLYPRRVFSIFRVPNPVYYWYQSELIHTPLVYVADHRASTDNKVLVFSNCQEVALYHNNELVATQPPDRDPQRLYIDHPSFTFAYPFGEGEFTAKGITNGEVITSHTIVKGGSPYKLHLEVPTDDQLFYADGSSIKMAYAYVVDRKGNKISSDTSQISLSLEGNGTIVGNTKIGANPVKAYHGVASFLVRSGQTPGVIKLKASAKGIKPGEASITTTYYNPARNLAATKPIYDFKPIKLDLARGEGPLLQFGWSPWESEDGKSATVVSKDHPQVNIKLETSDGELDWFDSWGLSSNLPYVGVDGVRAEATAQLILSISGLDQGEYTIRCYHHVMENAKKNESNIQVAVNDAGAQNRILTAYNPPSFGAKLGNQQPAHNDVIVTAESNRPITITFKDLSGKSGVVLNGVEIKRNKSEN</sequence>
<evidence type="ECO:0000259" key="4">
    <source>
        <dbReference type="Pfam" id="PF00703"/>
    </source>
</evidence>
<keyword evidence="2 9" id="KW-0378">Hydrolase</keyword>
<dbReference type="EMBL" id="JAUJEB010000001">
    <property type="protein sequence ID" value="MDN5211817.1"/>
    <property type="molecule type" value="Genomic_DNA"/>
</dbReference>
<dbReference type="SUPFAM" id="SSF51445">
    <property type="entry name" value="(Trans)glycosidases"/>
    <property type="match status" value="1"/>
</dbReference>
<dbReference type="InterPro" id="IPR006101">
    <property type="entry name" value="Glyco_hydro_2"/>
</dbReference>
<dbReference type="InterPro" id="IPR036156">
    <property type="entry name" value="Beta-gal/glucu_dom_sf"/>
</dbReference>
<dbReference type="InterPro" id="IPR040605">
    <property type="entry name" value="Glyco_hydro2_dom5"/>
</dbReference>
<dbReference type="InterPro" id="IPR013783">
    <property type="entry name" value="Ig-like_fold"/>
</dbReference>
<protein>
    <submittedName>
        <fullName evidence="9">Glycoside hydrolase family 2 TIM barrel-domain containing protein</fullName>
    </submittedName>
</protein>
<gene>
    <name evidence="9" type="ORF">QQ020_07135</name>
</gene>
<dbReference type="Pfam" id="PF00703">
    <property type="entry name" value="Glyco_hydro_2"/>
    <property type="match status" value="1"/>
</dbReference>
<dbReference type="InterPro" id="IPR032311">
    <property type="entry name" value="DUF4982"/>
</dbReference>
<dbReference type="SUPFAM" id="SSF49785">
    <property type="entry name" value="Galactose-binding domain-like"/>
    <property type="match status" value="1"/>
</dbReference>
<name>A0ABT8L454_9BACT</name>